<evidence type="ECO:0000313" key="2">
    <source>
        <dbReference type="Proteomes" id="UP000265520"/>
    </source>
</evidence>
<reference evidence="1 2" key="1">
    <citation type="journal article" date="2018" name="Front. Plant Sci.">
        <title>Red Clover (Trifolium pratense) and Zigzag Clover (T. medium) - A Picture of Genomic Similarities and Differences.</title>
        <authorList>
            <person name="Dluhosova J."/>
            <person name="Istvanek J."/>
            <person name="Nedelnik J."/>
            <person name="Repkova J."/>
        </authorList>
    </citation>
    <scope>NUCLEOTIDE SEQUENCE [LARGE SCALE GENOMIC DNA]</scope>
    <source>
        <strain evidence="2">cv. 10/8</strain>
        <tissue evidence="1">Leaf</tissue>
    </source>
</reference>
<comment type="caution">
    <text evidence="1">The sequence shown here is derived from an EMBL/GenBank/DDBJ whole genome shotgun (WGS) entry which is preliminary data.</text>
</comment>
<name>A0A392M5W9_9FABA</name>
<protein>
    <submittedName>
        <fullName evidence="1">Uncharacterized protein</fullName>
    </submittedName>
</protein>
<evidence type="ECO:0000313" key="1">
    <source>
        <dbReference type="EMBL" id="MCH82746.1"/>
    </source>
</evidence>
<accession>A0A392M5W9</accession>
<keyword evidence="2" id="KW-1185">Reference proteome</keyword>
<gene>
    <name evidence="1" type="ORF">A2U01_0003557</name>
</gene>
<proteinExistence type="predicted"/>
<dbReference type="AlphaFoldDB" id="A0A392M5W9"/>
<dbReference type="EMBL" id="LXQA010004131">
    <property type="protein sequence ID" value="MCH82746.1"/>
    <property type="molecule type" value="Genomic_DNA"/>
</dbReference>
<sequence>MKSGGGDGCDSGRNRRRGWPEFRFLSLEVVLNERWWSGGGYGYYVRMMMFVRGR</sequence>
<organism evidence="1 2">
    <name type="scientific">Trifolium medium</name>
    <dbReference type="NCBI Taxonomy" id="97028"/>
    <lineage>
        <taxon>Eukaryota</taxon>
        <taxon>Viridiplantae</taxon>
        <taxon>Streptophyta</taxon>
        <taxon>Embryophyta</taxon>
        <taxon>Tracheophyta</taxon>
        <taxon>Spermatophyta</taxon>
        <taxon>Magnoliopsida</taxon>
        <taxon>eudicotyledons</taxon>
        <taxon>Gunneridae</taxon>
        <taxon>Pentapetalae</taxon>
        <taxon>rosids</taxon>
        <taxon>fabids</taxon>
        <taxon>Fabales</taxon>
        <taxon>Fabaceae</taxon>
        <taxon>Papilionoideae</taxon>
        <taxon>50 kb inversion clade</taxon>
        <taxon>NPAAA clade</taxon>
        <taxon>Hologalegina</taxon>
        <taxon>IRL clade</taxon>
        <taxon>Trifolieae</taxon>
        <taxon>Trifolium</taxon>
    </lineage>
</organism>
<dbReference type="Proteomes" id="UP000265520">
    <property type="component" value="Unassembled WGS sequence"/>
</dbReference>